<dbReference type="GO" id="GO:0009002">
    <property type="term" value="F:serine-type D-Ala-D-Ala carboxypeptidase activity"/>
    <property type="evidence" value="ECO:0007669"/>
    <property type="project" value="UniProtKB-EC"/>
</dbReference>
<keyword evidence="5" id="KW-0121">Carboxypeptidase</keyword>
<evidence type="ECO:0000256" key="1">
    <source>
        <dbReference type="ARBA" id="ARBA00006096"/>
    </source>
</evidence>
<protein>
    <submittedName>
        <fullName evidence="5">D-alanyl-D-alanine carboxypeptidase</fullName>
        <ecNumber evidence="5">3.4.16.4</ecNumber>
    </submittedName>
</protein>
<evidence type="ECO:0000313" key="5">
    <source>
        <dbReference type="EMBL" id="ANS78869.1"/>
    </source>
</evidence>
<dbReference type="PANTHER" id="PTHR30023:SF0">
    <property type="entry name" value="PENICILLIN-SENSITIVE CARBOXYPEPTIDASE A"/>
    <property type="match status" value="1"/>
</dbReference>
<organism evidence="5 6">
    <name type="scientific">Serinicoccus hydrothermalis</name>
    <dbReference type="NCBI Taxonomy" id="1758689"/>
    <lineage>
        <taxon>Bacteria</taxon>
        <taxon>Bacillati</taxon>
        <taxon>Actinomycetota</taxon>
        <taxon>Actinomycetes</taxon>
        <taxon>Micrococcales</taxon>
        <taxon>Ornithinimicrobiaceae</taxon>
        <taxon>Serinicoccus</taxon>
    </lineage>
</organism>
<feature type="signal peptide" evidence="4">
    <location>
        <begin position="1"/>
        <end position="33"/>
    </location>
</feature>
<reference evidence="5 6" key="1">
    <citation type="submission" date="2016-03" db="EMBL/GenBank/DDBJ databases">
        <title>Shallow-sea hydrothermal system.</title>
        <authorList>
            <person name="Tang K."/>
        </authorList>
    </citation>
    <scope>NUCLEOTIDE SEQUENCE [LARGE SCALE GENOMIC DNA]</scope>
    <source>
        <strain evidence="5 6">JLT9</strain>
    </source>
</reference>
<keyword evidence="5" id="KW-0645">Protease</keyword>
<dbReference type="KEGG" id="serj:SGUI_1473"/>
<evidence type="ECO:0000256" key="2">
    <source>
        <dbReference type="ARBA" id="ARBA00022801"/>
    </source>
</evidence>
<dbReference type="AlphaFoldDB" id="A0A1B1NBP5"/>
<dbReference type="Proteomes" id="UP000092482">
    <property type="component" value="Chromosome"/>
</dbReference>
<dbReference type="PANTHER" id="PTHR30023">
    <property type="entry name" value="D-ALANYL-D-ALANINE CARBOXYPEPTIDASE"/>
    <property type="match status" value="1"/>
</dbReference>
<dbReference type="PATRIC" id="fig|1758689.4.peg.1517"/>
<dbReference type="GO" id="GO:0006508">
    <property type="term" value="P:proteolysis"/>
    <property type="evidence" value="ECO:0007669"/>
    <property type="project" value="InterPro"/>
</dbReference>
<dbReference type="SUPFAM" id="SSF56601">
    <property type="entry name" value="beta-lactamase/transpeptidase-like"/>
    <property type="match status" value="1"/>
</dbReference>
<dbReference type="STRING" id="1758689.SGUI_1473"/>
<gene>
    <name evidence="5" type="ORF">SGUI_1473</name>
</gene>
<sequence length="502" mass="50924">MMRPRPAPRRVPRYALAATAVVALLAGAAVPSAATTAAPDEPASTTSAPTTDEASATTEAPTGPVAVRPRVAAPVSPVAPVSAAPVPDRGALSMQISDELDSTWLGGTNRRAVAIRDALTGESLADRHSSRLVTPASTTKLLSAAAIVTGLEGDHTFTTRVVAGAEPDEVIIVAGGDMLLADGAGDPEAVAGHAGIGDLAAQTADALEEGGGPEGTVRVRLDLSYVAGPDAMPTWSDHWIREGWSGRIVQLGRSGDRALPFNPSPTSPEQEVARVFREALAEEGIEVVGAGDEGAEAQEVEAPEDAAELASVESAAARDVLALALATSDNAMVEQLARQAAVADGGSAEQEDVTAWIRQTVSEDYGLDMDGVQIVDASGLSDGTQIPVGVVADVLVAGADGSHPALQKVLAAGGLPIAGYTGTLATRFHLDRHDPAVGVARAKTGTLPGVSSLAGTVVTRDGRLLVYALTADDLDEGSAAIEAASVLDEVVAELARCGCQPE</sequence>
<dbReference type="Pfam" id="PF02113">
    <property type="entry name" value="Peptidase_S13"/>
    <property type="match status" value="2"/>
</dbReference>
<feature type="region of interest" description="Disordered" evidence="3">
    <location>
        <begin position="33"/>
        <end position="66"/>
    </location>
</feature>
<accession>A0A1B1NBP5</accession>
<dbReference type="InterPro" id="IPR000667">
    <property type="entry name" value="Peptidase_S13"/>
</dbReference>
<name>A0A1B1NBP5_9MICO</name>
<dbReference type="InterPro" id="IPR012338">
    <property type="entry name" value="Beta-lactam/transpept-like"/>
</dbReference>
<dbReference type="Gene3D" id="3.40.710.10">
    <property type="entry name" value="DD-peptidase/beta-lactamase superfamily"/>
    <property type="match status" value="2"/>
</dbReference>
<keyword evidence="2 5" id="KW-0378">Hydrolase</keyword>
<proteinExistence type="inferred from homology"/>
<evidence type="ECO:0000256" key="3">
    <source>
        <dbReference type="SAM" id="MobiDB-lite"/>
    </source>
</evidence>
<dbReference type="GO" id="GO:0000270">
    <property type="term" value="P:peptidoglycan metabolic process"/>
    <property type="evidence" value="ECO:0007669"/>
    <property type="project" value="TreeGrafter"/>
</dbReference>
<evidence type="ECO:0000313" key="6">
    <source>
        <dbReference type="Proteomes" id="UP000092482"/>
    </source>
</evidence>
<feature type="chain" id="PRO_5038971525" evidence="4">
    <location>
        <begin position="34"/>
        <end position="502"/>
    </location>
</feature>
<dbReference type="EC" id="3.4.16.4" evidence="5"/>
<keyword evidence="6" id="KW-1185">Reference proteome</keyword>
<comment type="similarity">
    <text evidence="1">Belongs to the peptidase S13 family.</text>
</comment>
<feature type="compositionally biased region" description="Polar residues" evidence="3">
    <location>
        <begin position="43"/>
        <end position="60"/>
    </location>
</feature>
<evidence type="ECO:0000256" key="4">
    <source>
        <dbReference type="SAM" id="SignalP"/>
    </source>
</evidence>
<dbReference type="EMBL" id="CP014989">
    <property type="protein sequence ID" value="ANS78869.1"/>
    <property type="molecule type" value="Genomic_DNA"/>
</dbReference>
<keyword evidence="4" id="KW-0732">Signal</keyword>
<dbReference type="PRINTS" id="PR00922">
    <property type="entry name" value="DADACBPTASE3"/>
</dbReference>